<organism evidence="2 3">
    <name type="scientific">Secundilactobacillus silagincola</name>
    <dbReference type="NCBI Taxonomy" id="1714681"/>
    <lineage>
        <taxon>Bacteria</taxon>
        <taxon>Bacillati</taxon>
        <taxon>Bacillota</taxon>
        <taxon>Bacilli</taxon>
        <taxon>Lactobacillales</taxon>
        <taxon>Lactobacillaceae</taxon>
        <taxon>Secundilactobacillus</taxon>
    </lineage>
</organism>
<evidence type="ECO:0000313" key="2">
    <source>
        <dbReference type="EMBL" id="GAX08967.1"/>
    </source>
</evidence>
<feature type="signal peptide" evidence="1">
    <location>
        <begin position="1"/>
        <end position="23"/>
    </location>
</feature>
<sequence length="180" mass="19824" precursor="true">MKQLVIILSLIVTFMFTSVTAQAQRSYQFTGQPLTLKSSGTHLTITGYELLKSPQPAYDSADTNELEQYLIIHATVSLTSSIDGGHDISTDEYELFSGPNSEDILSKSDHIGKLLKADHHLLTMDSNNVNVKNGHSRKVDLGFTVYPDNVYILDADIGYSGHDKYVQLNQIKSSNGVTAE</sequence>
<evidence type="ECO:0000313" key="3">
    <source>
        <dbReference type="Proteomes" id="UP000223370"/>
    </source>
</evidence>
<reference evidence="2 3" key="1">
    <citation type="submission" date="2015-11" db="EMBL/GenBank/DDBJ databases">
        <title>Draft genome sequences of new species of the genus Lactobacillus isolated from orchardgrass silage.</title>
        <authorList>
            <person name="Tohno M."/>
            <person name="Tanizawa Y."/>
            <person name="Arita M."/>
        </authorList>
    </citation>
    <scope>NUCLEOTIDE SEQUENCE [LARGE SCALE GENOMIC DNA]</scope>
    <source>
        <strain evidence="2 3">IWT5</strain>
    </source>
</reference>
<keyword evidence="1" id="KW-0732">Signal</keyword>
<gene>
    <name evidence="2" type="ORF">IWT5_02136</name>
</gene>
<proteinExistence type="predicted"/>
<dbReference type="AlphaFoldDB" id="A0A1Z5J4L8"/>
<protein>
    <submittedName>
        <fullName evidence="2">Uncharacterized protein</fullName>
    </submittedName>
</protein>
<evidence type="ECO:0000256" key="1">
    <source>
        <dbReference type="SAM" id="SignalP"/>
    </source>
</evidence>
<dbReference type="OrthoDB" id="9833755at2"/>
<accession>A0A1Z5J4L8</accession>
<feature type="chain" id="PRO_5013006772" evidence="1">
    <location>
        <begin position="24"/>
        <end position="180"/>
    </location>
</feature>
<dbReference type="EMBL" id="BCMJ01000011">
    <property type="protein sequence ID" value="GAX08967.1"/>
    <property type="molecule type" value="Genomic_DNA"/>
</dbReference>
<comment type="caution">
    <text evidence="2">The sequence shown here is derived from an EMBL/GenBank/DDBJ whole genome shotgun (WGS) entry which is preliminary data.</text>
</comment>
<name>A0A1Z5J4L8_9LACO</name>
<keyword evidence="3" id="KW-1185">Reference proteome</keyword>
<dbReference type="RefSeq" id="WP_098826140.1">
    <property type="nucleotide sequence ID" value="NZ_BCMJ01000011.1"/>
</dbReference>
<dbReference type="Proteomes" id="UP000223370">
    <property type="component" value="Unassembled WGS sequence"/>
</dbReference>